<dbReference type="Gene3D" id="3.10.350.10">
    <property type="entry name" value="LysM domain"/>
    <property type="match status" value="1"/>
</dbReference>
<accession>A0A1V6THL1</accession>
<dbReference type="PROSITE" id="PS51782">
    <property type="entry name" value="LYSM"/>
    <property type="match status" value="1"/>
</dbReference>
<proteinExistence type="predicted"/>
<keyword evidence="4" id="KW-1185">Reference proteome</keyword>
<dbReference type="CDD" id="cd00118">
    <property type="entry name" value="LysM"/>
    <property type="match status" value="1"/>
</dbReference>
<feature type="chain" id="PRO_5010691372" description="LysM domain-containing protein" evidence="1">
    <location>
        <begin position="19"/>
        <end position="131"/>
    </location>
</feature>
<dbReference type="STRING" id="303698.A0A1V6THL1"/>
<dbReference type="InterPro" id="IPR036779">
    <property type="entry name" value="LysM_dom_sf"/>
</dbReference>
<evidence type="ECO:0000256" key="1">
    <source>
        <dbReference type="SAM" id="SignalP"/>
    </source>
</evidence>
<dbReference type="EMBL" id="MLKD01000006">
    <property type="protein sequence ID" value="OQE25083.1"/>
    <property type="molecule type" value="Genomic_DNA"/>
</dbReference>
<evidence type="ECO:0000259" key="2">
    <source>
        <dbReference type="PROSITE" id="PS51782"/>
    </source>
</evidence>
<evidence type="ECO:0000313" key="3">
    <source>
        <dbReference type="EMBL" id="OQE25083.1"/>
    </source>
</evidence>
<name>A0A1V6THL1_9EURO</name>
<dbReference type="Pfam" id="PF01476">
    <property type="entry name" value="LysM"/>
    <property type="match status" value="1"/>
</dbReference>
<keyword evidence="1" id="KW-0732">Signal</keyword>
<dbReference type="AlphaFoldDB" id="A0A1V6THL1"/>
<protein>
    <recommendedName>
        <fullName evidence="2">LysM domain-containing protein</fullName>
    </recommendedName>
</protein>
<dbReference type="Proteomes" id="UP000191285">
    <property type="component" value="Unassembled WGS sequence"/>
</dbReference>
<gene>
    <name evidence="3" type="ORF">PENSTE_c006G06425</name>
</gene>
<feature type="domain" description="LysM" evidence="2">
    <location>
        <begin position="34"/>
        <end position="78"/>
    </location>
</feature>
<feature type="signal peptide" evidence="1">
    <location>
        <begin position="1"/>
        <end position="18"/>
    </location>
</feature>
<sequence length="131" mass="13980">MYGRSALILALFPELLAARSIGNVFARRGVDCDFETAPGSGDTCQSFADSWGVTVDQLKSINPGLDCNNFDDSIEYCVSGEVNNEQPITTTTTSKTVETTTMTTSSVVETTQTPITMSSITDHEPTQSGLA</sequence>
<dbReference type="OrthoDB" id="5985073at2759"/>
<evidence type="ECO:0000313" key="4">
    <source>
        <dbReference type="Proteomes" id="UP000191285"/>
    </source>
</evidence>
<dbReference type="InterPro" id="IPR018392">
    <property type="entry name" value="LysM"/>
</dbReference>
<reference evidence="4" key="1">
    <citation type="journal article" date="2017" name="Nat. Microbiol.">
        <title>Global analysis of biosynthetic gene clusters reveals vast potential of secondary metabolite production in Penicillium species.</title>
        <authorList>
            <person name="Nielsen J.C."/>
            <person name="Grijseels S."/>
            <person name="Prigent S."/>
            <person name="Ji B."/>
            <person name="Dainat J."/>
            <person name="Nielsen K.F."/>
            <person name="Frisvad J.C."/>
            <person name="Workman M."/>
            <person name="Nielsen J."/>
        </authorList>
    </citation>
    <scope>NUCLEOTIDE SEQUENCE [LARGE SCALE GENOMIC DNA]</scope>
    <source>
        <strain evidence="4">IBT 24891</strain>
    </source>
</reference>
<comment type="caution">
    <text evidence="3">The sequence shown here is derived from an EMBL/GenBank/DDBJ whole genome shotgun (WGS) entry which is preliminary data.</text>
</comment>
<organism evidence="3 4">
    <name type="scientific">Penicillium steckii</name>
    <dbReference type="NCBI Taxonomy" id="303698"/>
    <lineage>
        <taxon>Eukaryota</taxon>
        <taxon>Fungi</taxon>
        <taxon>Dikarya</taxon>
        <taxon>Ascomycota</taxon>
        <taxon>Pezizomycotina</taxon>
        <taxon>Eurotiomycetes</taxon>
        <taxon>Eurotiomycetidae</taxon>
        <taxon>Eurotiales</taxon>
        <taxon>Aspergillaceae</taxon>
        <taxon>Penicillium</taxon>
    </lineage>
</organism>